<accession>A0A183JUB3</accession>
<protein>
    <submittedName>
        <fullName evidence="3">Kinesin motor domain-containing protein</fullName>
    </submittedName>
</protein>
<dbReference type="Proteomes" id="UP000279833">
    <property type="component" value="Unassembled WGS sequence"/>
</dbReference>
<name>A0A183JUB3_9TREM</name>
<gene>
    <name evidence="1" type="ORF">SCUD_LOCUS6304</name>
</gene>
<dbReference type="WBParaSite" id="SCUD_0000630401-mRNA-1">
    <property type="protein sequence ID" value="SCUD_0000630401-mRNA-1"/>
    <property type="gene ID" value="SCUD_0000630401"/>
</dbReference>
<organism evidence="3">
    <name type="scientific">Schistosoma curassoni</name>
    <dbReference type="NCBI Taxonomy" id="6186"/>
    <lineage>
        <taxon>Eukaryota</taxon>
        <taxon>Metazoa</taxon>
        <taxon>Spiralia</taxon>
        <taxon>Lophotrochozoa</taxon>
        <taxon>Platyhelminthes</taxon>
        <taxon>Trematoda</taxon>
        <taxon>Digenea</taxon>
        <taxon>Strigeidida</taxon>
        <taxon>Schistosomatoidea</taxon>
        <taxon>Schistosomatidae</taxon>
        <taxon>Schistosoma</taxon>
    </lineage>
</organism>
<reference evidence="1 2" key="2">
    <citation type="submission" date="2018-11" db="EMBL/GenBank/DDBJ databases">
        <authorList>
            <consortium name="Pathogen Informatics"/>
        </authorList>
    </citation>
    <scope>NUCLEOTIDE SEQUENCE [LARGE SCALE GENOMIC DNA]</scope>
    <source>
        <strain evidence="1">Dakar</strain>
        <strain evidence="2">Dakar, Senegal</strain>
    </source>
</reference>
<evidence type="ECO:0000313" key="1">
    <source>
        <dbReference type="EMBL" id="VDP02807.1"/>
    </source>
</evidence>
<proteinExistence type="predicted"/>
<sequence length="37" mass="4248">MVKCLSVSKIEHNYNTNTIAIIRRSYCSKLFLTCSIP</sequence>
<evidence type="ECO:0000313" key="3">
    <source>
        <dbReference type="WBParaSite" id="SCUD_0000630401-mRNA-1"/>
    </source>
</evidence>
<dbReference type="EMBL" id="UZAK01013331">
    <property type="protein sequence ID" value="VDP02807.1"/>
    <property type="molecule type" value="Genomic_DNA"/>
</dbReference>
<keyword evidence="2" id="KW-1185">Reference proteome</keyword>
<evidence type="ECO:0000313" key="2">
    <source>
        <dbReference type="Proteomes" id="UP000279833"/>
    </source>
</evidence>
<dbReference type="AlphaFoldDB" id="A0A183JUB3"/>
<reference evidence="3" key="1">
    <citation type="submission" date="2016-06" db="UniProtKB">
        <authorList>
            <consortium name="WormBaseParasite"/>
        </authorList>
    </citation>
    <scope>IDENTIFICATION</scope>
</reference>